<dbReference type="FunFam" id="3.40.640.10:FF:000027">
    <property type="entry name" value="Serine--pyruvate aminotransferase, mitochondrial"/>
    <property type="match status" value="1"/>
</dbReference>
<evidence type="ECO:0000313" key="8">
    <source>
        <dbReference type="Proteomes" id="UP000288215"/>
    </source>
</evidence>
<organism evidence="7 8">
    <name type="scientific">Methanosuratincola subterraneus</name>
    <dbReference type="NCBI Taxonomy" id="2593994"/>
    <lineage>
        <taxon>Archaea</taxon>
        <taxon>Thermoproteota</taxon>
        <taxon>Methanosuratincolia</taxon>
        <taxon>Candidatus Methanomethylicales</taxon>
        <taxon>Candidatus Methanomethylicaceae</taxon>
        <taxon>Candidatus Methanosuratincola (ex Vanwonterghem et al. 2016)</taxon>
    </lineage>
</organism>
<dbReference type="Proteomes" id="UP000288215">
    <property type="component" value="Unassembled WGS sequence"/>
</dbReference>
<keyword evidence="3 7" id="KW-0032">Aminotransferase</keyword>
<dbReference type="EMBL" id="RXGA01000003">
    <property type="protein sequence ID" value="RWX73134.1"/>
    <property type="molecule type" value="Genomic_DNA"/>
</dbReference>
<evidence type="ECO:0000256" key="5">
    <source>
        <dbReference type="ARBA" id="ARBA00022898"/>
    </source>
</evidence>
<comment type="cofactor">
    <cofactor evidence="1">
        <name>pyridoxal 5'-phosphate</name>
        <dbReference type="ChEBI" id="CHEBI:597326"/>
    </cofactor>
</comment>
<dbReference type="GO" id="GO:0004760">
    <property type="term" value="F:L-serine-pyruvate transaminase activity"/>
    <property type="evidence" value="ECO:0007669"/>
    <property type="project" value="TreeGrafter"/>
</dbReference>
<dbReference type="Gene3D" id="3.40.640.10">
    <property type="entry name" value="Type I PLP-dependent aspartate aminotransferase-like (Major domain)"/>
    <property type="match status" value="1"/>
</dbReference>
<name>A0A3S4UG40_METS7</name>
<dbReference type="AlphaFoldDB" id="A0A3S4UG40"/>
<accession>A0A3S4UG40</accession>
<comment type="similarity">
    <text evidence="2">Belongs to the class-V pyridoxal-phosphate-dependent aminotransferase family.</text>
</comment>
<dbReference type="Pfam" id="PF00266">
    <property type="entry name" value="Aminotran_5"/>
    <property type="match status" value="1"/>
</dbReference>
<dbReference type="PANTHER" id="PTHR21152">
    <property type="entry name" value="AMINOTRANSFERASE CLASS V"/>
    <property type="match status" value="1"/>
</dbReference>
<evidence type="ECO:0000256" key="1">
    <source>
        <dbReference type="ARBA" id="ARBA00001933"/>
    </source>
</evidence>
<dbReference type="SUPFAM" id="SSF53383">
    <property type="entry name" value="PLP-dependent transferases"/>
    <property type="match status" value="1"/>
</dbReference>
<evidence type="ECO:0000259" key="6">
    <source>
        <dbReference type="Pfam" id="PF00266"/>
    </source>
</evidence>
<dbReference type="InterPro" id="IPR015424">
    <property type="entry name" value="PyrdxlP-dep_Trfase"/>
</dbReference>
<dbReference type="PIRSF" id="PIRSF000524">
    <property type="entry name" value="SPT"/>
    <property type="match status" value="1"/>
</dbReference>
<comment type="caution">
    <text evidence="7">The sequence shown here is derived from an EMBL/GenBank/DDBJ whole genome shotgun (WGS) entry which is preliminary data.</text>
</comment>
<evidence type="ECO:0000313" key="7">
    <source>
        <dbReference type="EMBL" id="RWX73134.1"/>
    </source>
</evidence>
<feature type="domain" description="Aminotransferase class V" evidence="6">
    <location>
        <begin position="24"/>
        <end position="327"/>
    </location>
</feature>
<dbReference type="InterPro" id="IPR000192">
    <property type="entry name" value="Aminotrans_V_dom"/>
</dbReference>
<reference evidence="7 8" key="1">
    <citation type="submission" date="2018-12" db="EMBL/GenBank/DDBJ databases">
        <title>The complete genome of the methanogenic archaea of the candidate phylum Verstraetearchaeota, obtained from the metagenome of underground thermal water.</title>
        <authorList>
            <person name="Kadnikov V.V."/>
            <person name="Mardanov A.V."/>
            <person name="Beletsky A.V."/>
            <person name="Karnachuk O.V."/>
            <person name="Ravin N.V."/>
        </authorList>
    </citation>
    <scope>NUCLEOTIDE SEQUENCE [LARGE SCALE GENOMIC DNA]</scope>
    <source>
        <strain evidence="7">Ch88</strain>
    </source>
</reference>
<gene>
    <name evidence="7" type="ORF">Metus_1108</name>
</gene>
<dbReference type="InterPro" id="IPR015422">
    <property type="entry name" value="PyrdxlP-dep_Trfase_small"/>
</dbReference>
<dbReference type="GO" id="GO:0008453">
    <property type="term" value="F:alanine-glyoxylate transaminase activity"/>
    <property type="evidence" value="ECO:0007669"/>
    <property type="project" value="TreeGrafter"/>
</dbReference>
<dbReference type="GO" id="GO:0019265">
    <property type="term" value="P:glycine biosynthetic process, by transamination of glyoxylate"/>
    <property type="evidence" value="ECO:0007669"/>
    <property type="project" value="TreeGrafter"/>
</dbReference>
<evidence type="ECO:0000256" key="4">
    <source>
        <dbReference type="ARBA" id="ARBA00022679"/>
    </source>
</evidence>
<evidence type="ECO:0000256" key="2">
    <source>
        <dbReference type="ARBA" id="ARBA00009236"/>
    </source>
</evidence>
<dbReference type="PANTHER" id="PTHR21152:SF24">
    <property type="entry name" value="ALANINE--GLYOXYLATE AMINOTRANSFERASE 1"/>
    <property type="match status" value="1"/>
</dbReference>
<keyword evidence="5" id="KW-0663">Pyridoxal phosphate</keyword>
<sequence length="383" mass="41289">MSLPQLIMLPGPTNVPARVYSAMCKPMINHRGAEFHQLHSRILENAKKVFQTENDLFVLTSSGTGGVECAASNFLLPGEKIVVPVGGTFGERLADAFRTYGANVVPIEVKMGSTPTADQVREALARERDAKAVAVVYNETSTGTTVRELQKIGEVAKSSGALFIVDAISVLGGDDLPVDKWGIDVCITASQKCLATPPGLALISVSKEAWRLAERAKPRSEYFSLIKCRKFRDEKMETPFTPAVSLFFALDEALQIILETGLEKWIGRHKKASAAYYAAFSKMGLGFFAEERSRSTVVIAINMPQGISAKELRERLRTKYGVVVAGGFGSLKDAIFRIGNMGIVTPREVLTTISSVGAALGELGFRGQIGTGIEAALPMASEI</sequence>
<dbReference type="InterPro" id="IPR024169">
    <property type="entry name" value="SP_NH2Trfase/AEP_transaminase"/>
</dbReference>
<protein>
    <submittedName>
        <fullName evidence="7">Serine--glyoxylate aminotransferase</fullName>
    </submittedName>
</protein>
<dbReference type="InterPro" id="IPR015421">
    <property type="entry name" value="PyrdxlP-dep_Trfase_major"/>
</dbReference>
<proteinExistence type="inferred from homology"/>
<dbReference type="Gene3D" id="3.90.1150.10">
    <property type="entry name" value="Aspartate Aminotransferase, domain 1"/>
    <property type="match status" value="1"/>
</dbReference>
<evidence type="ECO:0000256" key="3">
    <source>
        <dbReference type="ARBA" id="ARBA00022576"/>
    </source>
</evidence>
<keyword evidence="4 7" id="KW-0808">Transferase</keyword>